<feature type="transmembrane region" description="Helical" evidence="6">
    <location>
        <begin position="178"/>
        <end position="196"/>
    </location>
</feature>
<dbReference type="InterPro" id="IPR050833">
    <property type="entry name" value="Poly_Biosynth_Transport"/>
</dbReference>
<dbReference type="GO" id="GO:0005886">
    <property type="term" value="C:plasma membrane"/>
    <property type="evidence" value="ECO:0007669"/>
    <property type="project" value="UniProtKB-SubCell"/>
</dbReference>
<name>A0AAW6FNM0_9FIRM</name>
<organism evidence="7 8">
    <name type="scientific">Faecalitalea cylindroides</name>
    <dbReference type="NCBI Taxonomy" id="39483"/>
    <lineage>
        <taxon>Bacteria</taxon>
        <taxon>Bacillati</taxon>
        <taxon>Bacillota</taxon>
        <taxon>Erysipelotrichia</taxon>
        <taxon>Erysipelotrichales</taxon>
        <taxon>Erysipelotrichaceae</taxon>
        <taxon>Faecalitalea</taxon>
    </lineage>
</organism>
<dbReference type="PANTHER" id="PTHR30250">
    <property type="entry name" value="PST FAMILY PREDICTED COLANIC ACID TRANSPORTER"/>
    <property type="match status" value="1"/>
</dbReference>
<keyword evidence="3 6" id="KW-0812">Transmembrane</keyword>
<comment type="subcellular location">
    <subcellularLocation>
        <location evidence="1">Cell membrane</location>
        <topology evidence="1">Multi-pass membrane protein</topology>
    </subcellularLocation>
</comment>
<accession>A0AAW6FNM0</accession>
<keyword evidence="5 6" id="KW-0472">Membrane</keyword>
<dbReference type="AlphaFoldDB" id="A0AAW6FNM0"/>
<feature type="transmembrane region" description="Helical" evidence="6">
    <location>
        <begin position="365"/>
        <end position="384"/>
    </location>
</feature>
<keyword evidence="4 6" id="KW-1133">Transmembrane helix</keyword>
<feature type="transmembrane region" description="Helical" evidence="6">
    <location>
        <begin position="330"/>
        <end position="353"/>
    </location>
</feature>
<feature type="transmembrane region" description="Helical" evidence="6">
    <location>
        <begin position="216"/>
        <end position="235"/>
    </location>
</feature>
<protein>
    <submittedName>
        <fullName evidence="7">Flippase</fullName>
    </submittedName>
</protein>
<evidence type="ECO:0000256" key="6">
    <source>
        <dbReference type="SAM" id="Phobius"/>
    </source>
</evidence>
<keyword evidence="2" id="KW-1003">Cell membrane</keyword>
<feature type="transmembrane region" description="Helical" evidence="6">
    <location>
        <begin position="21"/>
        <end position="43"/>
    </location>
</feature>
<dbReference type="Proteomes" id="UP001220658">
    <property type="component" value="Unassembled WGS sequence"/>
</dbReference>
<reference evidence="7" key="1">
    <citation type="submission" date="2023-01" db="EMBL/GenBank/DDBJ databases">
        <title>Human gut microbiome strain richness.</title>
        <authorList>
            <person name="Chen-Liaw A."/>
        </authorList>
    </citation>
    <scope>NUCLEOTIDE SEQUENCE</scope>
    <source>
        <strain evidence="7">D55st1_G4_D55t1_190419</strain>
    </source>
</reference>
<feature type="transmembrane region" description="Helical" evidence="6">
    <location>
        <begin position="49"/>
        <end position="74"/>
    </location>
</feature>
<evidence type="ECO:0000256" key="1">
    <source>
        <dbReference type="ARBA" id="ARBA00004651"/>
    </source>
</evidence>
<evidence type="ECO:0000313" key="7">
    <source>
        <dbReference type="EMBL" id="MDC0827351.1"/>
    </source>
</evidence>
<comment type="caution">
    <text evidence="7">The sequence shown here is derived from an EMBL/GenBank/DDBJ whole genome shotgun (WGS) entry which is preliminary data.</text>
</comment>
<dbReference type="RefSeq" id="WP_195190689.1">
    <property type="nucleotide sequence ID" value="NZ_JADMUL010000002.1"/>
</dbReference>
<feature type="transmembrane region" description="Helical" evidence="6">
    <location>
        <begin position="390"/>
        <end position="409"/>
    </location>
</feature>
<sequence length="430" mass="48509">MKKIINLIRNNMVVKNMSWMVGERLVQMCVGFIISLISARYLGPTNYGVINYTLAFVTFFTSLSSLGLDGIIINRIVSESENQGKILGTALVMRLISSALSWISIILILFFLHPNEIVYVIVGALQGIRLIFASFEMLDMWFQSRLQSKIPAILRTITYFIVSGYKIYILATAKSVEWFAFSNSLDGIIISFLFYFAYKKNKGQAFEFDWGVGKSLLKMSSSFILAGLMVQIYAQTDKMMLGQLLSVESVGYYSIGSYLNNLFNFIPTAIIASLRPGIISAYSESHDRFVNKLEKMYSLVFWGCIVYALFITIFAPIMINFLYGEAYSPAIIPTQIIVWCGVWSQMGVARDVWIICEKKQKYSPFFALLGAITNVCLNFVLIPILGTSGAALATIISQFVTGFVVTALFNDTRIHNRYIIDAVLLKWRHQ</sequence>
<proteinExistence type="predicted"/>
<dbReference type="Pfam" id="PF13440">
    <property type="entry name" value="Polysacc_synt_3"/>
    <property type="match status" value="1"/>
</dbReference>
<feature type="transmembrane region" description="Helical" evidence="6">
    <location>
        <begin position="299"/>
        <end position="324"/>
    </location>
</feature>
<feature type="transmembrane region" description="Helical" evidence="6">
    <location>
        <begin position="255"/>
        <end position="278"/>
    </location>
</feature>
<dbReference type="CDD" id="cd13128">
    <property type="entry name" value="MATE_Wzx_like"/>
    <property type="match status" value="1"/>
</dbReference>
<evidence type="ECO:0000256" key="4">
    <source>
        <dbReference type="ARBA" id="ARBA00022989"/>
    </source>
</evidence>
<evidence type="ECO:0000313" key="8">
    <source>
        <dbReference type="Proteomes" id="UP001220658"/>
    </source>
</evidence>
<dbReference type="PANTHER" id="PTHR30250:SF11">
    <property type="entry name" value="O-ANTIGEN TRANSPORTER-RELATED"/>
    <property type="match status" value="1"/>
</dbReference>
<feature type="transmembrane region" description="Helical" evidence="6">
    <location>
        <begin position="86"/>
        <end position="111"/>
    </location>
</feature>
<evidence type="ECO:0000256" key="2">
    <source>
        <dbReference type="ARBA" id="ARBA00022475"/>
    </source>
</evidence>
<gene>
    <name evidence="7" type="ORF">POG00_01350</name>
</gene>
<dbReference type="EMBL" id="JAQNCK010000002">
    <property type="protein sequence ID" value="MDC0827351.1"/>
    <property type="molecule type" value="Genomic_DNA"/>
</dbReference>
<evidence type="ECO:0000256" key="3">
    <source>
        <dbReference type="ARBA" id="ARBA00022692"/>
    </source>
</evidence>
<evidence type="ECO:0000256" key="5">
    <source>
        <dbReference type="ARBA" id="ARBA00023136"/>
    </source>
</evidence>
<feature type="transmembrane region" description="Helical" evidence="6">
    <location>
        <begin position="117"/>
        <end position="138"/>
    </location>
</feature>
<feature type="transmembrane region" description="Helical" evidence="6">
    <location>
        <begin position="150"/>
        <end position="172"/>
    </location>
</feature>